<evidence type="ECO:0000313" key="2">
    <source>
        <dbReference type="EMBL" id="KAK7490411.1"/>
    </source>
</evidence>
<gene>
    <name evidence="2" type="ORF">BaRGS_00018390</name>
</gene>
<feature type="compositionally biased region" description="Basic and acidic residues" evidence="1">
    <location>
        <begin position="123"/>
        <end position="146"/>
    </location>
</feature>
<organism evidence="2 3">
    <name type="scientific">Batillaria attramentaria</name>
    <dbReference type="NCBI Taxonomy" id="370345"/>
    <lineage>
        <taxon>Eukaryota</taxon>
        <taxon>Metazoa</taxon>
        <taxon>Spiralia</taxon>
        <taxon>Lophotrochozoa</taxon>
        <taxon>Mollusca</taxon>
        <taxon>Gastropoda</taxon>
        <taxon>Caenogastropoda</taxon>
        <taxon>Sorbeoconcha</taxon>
        <taxon>Cerithioidea</taxon>
        <taxon>Batillariidae</taxon>
        <taxon>Batillaria</taxon>
    </lineage>
</organism>
<feature type="region of interest" description="Disordered" evidence="1">
    <location>
        <begin position="177"/>
        <end position="200"/>
    </location>
</feature>
<protein>
    <submittedName>
        <fullName evidence="2">Uncharacterized protein</fullName>
    </submittedName>
</protein>
<dbReference type="EMBL" id="JACVVK020000127">
    <property type="protein sequence ID" value="KAK7490411.1"/>
    <property type="molecule type" value="Genomic_DNA"/>
</dbReference>
<name>A0ABD0KTJ9_9CAEN</name>
<evidence type="ECO:0000313" key="3">
    <source>
        <dbReference type="Proteomes" id="UP001519460"/>
    </source>
</evidence>
<feature type="region of interest" description="Disordered" evidence="1">
    <location>
        <begin position="123"/>
        <end position="151"/>
    </location>
</feature>
<dbReference type="AlphaFoldDB" id="A0ABD0KTJ9"/>
<sequence>MSWIATSTDRCAGSCVRNETGMQMAARASPAARDRVGSAHDQWRQLAAGYGHGCSVISSAEEGFGRELGDEAGARRREGARPNHNSIPTSRKLSQRAALNIRVTYGTDNPLGNTELVTFAERAEKGEGSDGDKWTRGRTGSRDPPDSNRTWAGLEGGVEIAAVEGDVVRDVHQVVSGQPEVATSRVKAKSPGATGGHLDL</sequence>
<reference evidence="2 3" key="1">
    <citation type="journal article" date="2023" name="Sci. Data">
        <title>Genome assembly of the Korean intertidal mud-creeper Batillaria attramentaria.</title>
        <authorList>
            <person name="Patra A.K."/>
            <person name="Ho P.T."/>
            <person name="Jun S."/>
            <person name="Lee S.J."/>
            <person name="Kim Y."/>
            <person name="Won Y.J."/>
        </authorList>
    </citation>
    <scope>NUCLEOTIDE SEQUENCE [LARGE SCALE GENOMIC DNA]</scope>
    <source>
        <strain evidence="2">Wonlab-2016</strain>
    </source>
</reference>
<accession>A0ABD0KTJ9</accession>
<proteinExistence type="predicted"/>
<dbReference type="Proteomes" id="UP001519460">
    <property type="component" value="Unassembled WGS sequence"/>
</dbReference>
<keyword evidence="3" id="KW-1185">Reference proteome</keyword>
<evidence type="ECO:0000256" key="1">
    <source>
        <dbReference type="SAM" id="MobiDB-lite"/>
    </source>
</evidence>
<comment type="caution">
    <text evidence="2">The sequence shown here is derived from an EMBL/GenBank/DDBJ whole genome shotgun (WGS) entry which is preliminary data.</text>
</comment>